<keyword evidence="1" id="KW-0472">Membrane</keyword>
<feature type="transmembrane region" description="Helical" evidence="1">
    <location>
        <begin position="100"/>
        <end position="129"/>
    </location>
</feature>
<reference evidence="4" key="1">
    <citation type="submission" date="2016-06" db="UniProtKB">
        <authorList>
            <consortium name="WormBaseParasite"/>
        </authorList>
    </citation>
    <scope>IDENTIFICATION</scope>
</reference>
<evidence type="ECO:0000256" key="1">
    <source>
        <dbReference type="SAM" id="Phobius"/>
    </source>
</evidence>
<protein>
    <submittedName>
        <fullName evidence="4">Poxvirus myristoylprotein</fullName>
    </submittedName>
</protein>
<dbReference type="Proteomes" id="UP000270296">
    <property type="component" value="Unassembled WGS sequence"/>
</dbReference>
<keyword evidence="1" id="KW-1133">Transmembrane helix</keyword>
<keyword evidence="3" id="KW-1185">Reference proteome</keyword>
<gene>
    <name evidence="2" type="ORF">SBAD_LOCUS1280</name>
</gene>
<dbReference type="EMBL" id="UZAM01006772">
    <property type="protein sequence ID" value="VDO93823.1"/>
    <property type="molecule type" value="Genomic_DNA"/>
</dbReference>
<evidence type="ECO:0000313" key="4">
    <source>
        <dbReference type="WBParaSite" id="SBAD_0000133501-mRNA-1"/>
    </source>
</evidence>
<dbReference type="WBParaSite" id="SBAD_0000133501-mRNA-1">
    <property type="protein sequence ID" value="SBAD_0000133501-mRNA-1"/>
    <property type="gene ID" value="SBAD_0000133501"/>
</dbReference>
<evidence type="ECO:0000313" key="3">
    <source>
        <dbReference type="Proteomes" id="UP000270296"/>
    </source>
</evidence>
<evidence type="ECO:0000313" key="2">
    <source>
        <dbReference type="EMBL" id="VDO93823.1"/>
    </source>
</evidence>
<keyword evidence="1" id="KW-0812">Transmembrane</keyword>
<organism evidence="4">
    <name type="scientific">Soboliphyme baturini</name>
    <dbReference type="NCBI Taxonomy" id="241478"/>
    <lineage>
        <taxon>Eukaryota</taxon>
        <taxon>Metazoa</taxon>
        <taxon>Ecdysozoa</taxon>
        <taxon>Nematoda</taxon>
        <taxon>Enoplea</taxon>
        <taxon>Dorylaimia</taxon>
        <taxon>Dioctophymatida</taxon>
        <taxon>Dioctophymatoidea</taxon>
        <taxon>Soboliphymatidae</taxon>
        <taxon>Soboliphyme</taxon>
    </lineage>
</organism>
<dbReference type="OrthoDB" id="5913413at2759"/>
<dbReference type="AlphaFoldDB" id="A0A183ICD6"/>
<name>A0A183ICD6_9BILA</name>
<reference evidence="2 3" key="2">
    <citation type="submission" date="2018-11" db="EMBL/GenBank/DDBJ databases">
        <authorList>
            <consortium name="Pathogen Informatics"/>
        </authorList>
    </citation>
    <scope>NUCLEOTIDE SEQUENCE [LARGE SCALE GENOMIC DNA]</scope>
</reference>
<sequence>MYSQPMMQYRLATEALDYVCNEGLYGMLKNWDCLVKVMASREVINCENDMIRNNGADCSQFGFFRNLNEYMQCTKYPVISECGDEAWQEFSETAKRQARVFLPFCTLAGFRGVSSTVIVFVSLILAYAWKSLF</sequence>
<accession>A0A183ICD6</accession>
<proteinExistence type="predicted"/>